<dbReference type="EMBL" id="JAHQIW010002017">
    <property type="protein sequence ID" value="KAJ1354329.1"/>
    <property type="molecule type" value="Genomic_DNA"/>
</dbReference>
<sequence length="137" mass="15711">MKSLFYVALLSVANGKTIDRTIRVPDNDSTLHDLIYTKAVPESNNRIPDSMWWVPSGESYQATKSTALDGQRYYTTYQFRLMLQKSNCSRSVIRVPLPRQCSPIRSSRKVQCNVTLGWYESVPSSIEIETYCSRLFS</sequence>
<organism evidence="1 2">
    <name type="scientific">Parelaphostrongylus tenuis</name>
    <name type="common">Meningeal worm</name>
    <dbReference type="NCBI Taxonomy" id="148309"/>
    <lineage>
        <taxon>Eukaryota</taxon>
        <taxon>Metazoa</taxon>
        <taxon>Ecdysozoa</taxon>
        <taxon>Nematoda</taxon>
        <taxon>Chromadorea</taxon>
        <taxon>Rhabditida</taxon>
        <taxon>Rhabditina</taxon>
        <taxon>Rhabditomorpha</taxon>
        <taxon>Strongyloidea</taxon>
        <taxon>Metastrongylidae</taxon>
        <taxon>Parelaphostrongylus</taxon>
    </lineage>
</organism>
<gene>
    <name evidence="1" type="ORF">KIN20_011231</name>
</gene>
<keyword evidence="2" id="KW-1185">Reference proteome</keyword>
<dbReference type="Proteomes" id="UP001196413">
    <property type="component" value="Unassembled WGS sequence"/>
</dbReference>
<dbReference type="AlphaFoldDB" id="A0AAD5MZZ2"/>
<comment type="caution">
    <text evidence="1">The sequence shown here is derived from an EMBL/GenBank/DDBJ whole genome shotgun (WGS) entry which is preliminary data.</text>
</comment>
<reference evidence="1" key="1">
    <citation type="submission" date="2021-06" db="EMBL/GenBank/DDBJ databases">
        <title>Parelaphostrongylus tenuis whole genome reference sequence.</title>
        <authorList>
            <person name="Garwood T.J."/>
            <person name="Larsen P.A."/>
            <person name="Fountain-Jones N.M."/>
            <person name="Garbe J.R."/>
            <person name="Macchietto M.G."/>
            <person name="Kania S.A."/>
            <person name="Gerhold R.W."/>
            <person name="Richards J.E."/>
            <person name="Wolf T.M."/>
        </authorList>
    </citation>
    <scope>NUCLEOTIDE SEQUENCE</scope>
    <source>
        <strain evidence="1">MNPRO001-30</strain>
        <tissue evidence="1">Meninges</tissue>
    </source>
</reference>
<accession>A0AAD5MZZ2</accession>
<evidence type="ECO:0000313" key="2">
    <source>
        <dbReference type="Proteomes" id="UP001196413"/>
    </source>
</evidence>
<proteinExistence type="predicted"/>
<evidence type="ECO:0000313" key="1">
    <source>
        <dbReference type="EMBL" id="KAJ1354329.1"/>
    </source>
</evidence>
<protein>
    <submittedName>
        <fullName evidence="1">Uncharacterized protein</fullName>
    </submittedName>
</protein>
<name>A0AAD5MZZ2_PARTN</name>